<dbReference type="InterPro" id="IPR013766">
    <property type="entry name" value="Thioredoxin_domain"/>
</dbReference>
<name>G5H6S0_9BACT</name>
<dbReference type="InterPro" id="IPR036249">
    <property type="entry name" value="Thioredoxin-like_sf"/>
</dbReference>
<dbReference type="InterPro" id="IPR012336">
    <property type="entry name" value="Thioredoxin-like_fold"/>
</dbReference>
<dbReference type="OrthoDB" id="9805634at2"/>
<dbReference type="SUPFAM" id="SSF52833">
    <property type="entry name" value="Thioredoxin-like"/>
    <property type="match status" value="1"/>
</dbReference>
<dbReference type="RefSeq" id="WP_009133436.1">
    <property type="nucleotide sequence ID" value="NZ_CP102250.1"/>
</dbReference>
<accession>G5H6S0</accession>
<evidence type="ECO:0000259" key="2">
    <source>
        <dbReference type="PROSITE" id="PS51352"/>
    </source>
</evidence>
<dbReference type="AlphaFoldDB" id="G5H6S0"/>
<dbReference type="eggNOG" id="COG0526">
    <property type="taxonomic scope" value="Bacteria"/>
</dbReference>
<evidence type="ECO:0000256" key="1">
    <source>
        <dbReference type="SAM" id="SignalP"/>
    </source>
</evidence>
<feature type="domain" description="Thioredoxin" evidence="2">
    <location>
        <begin position="175"/>
        <end position="315"/>
    </location>
</feature>
<dbReference type="PROSITE" id="PS51257">
    <property type="entry name" value="PROKAR_LIPOPROTEIN"/>
    <property type="match status" value="1"/>
</dbReference>
<sequence length="315" mass="35267">MRQTYRIFCLLACVPIVLASCRGSNRNGTAASDQHIPDRFPMIEVPAMLSTPEERAQYVAAHYWDKFDFTDTAAYLDKPAVTEQGMADFLNILRQYVAPSDAAASLDRLLAGASADTAMFRYLTGLLEKYLYDPNSPMRSEELYIPVLRYLVASPQLDSLAKLRPRARLEMALKNRPGDTAADFAYVDLKGCSGRMHGLRSEYTVLFFNNPGCPACRDIAGQMVASPEITQRVRDGRLTVLAVYPDEDLKAWQEHGADFPESWGYVRGRDGALSEANLYDLKAIPTLYLLDRNKKVLLKDATFEQLNGYLSAQQP</sequence>
<feature type="signal peptide" evidence="1">
    <location>
        <begin position="1"/>
        <end position="19"/>
    </location>
</feature>
<proteinExistence type="predicted"/>
<dbReference type="PROSITE" id="PS51352">
    <property type="entry name" value="THIOREDOXIN_2"/>
    <property type="match status" value="1"/>
</dbReference>
<dbReference type="Gene3D" id="3.40.30.10">
    <property type="entry name" value="Glutaredoxin"/>
    <property type="match status" value="1"/>
</dbReference>
<keyword evidence="4" id="KW-1185">Reference proteome</keyword>
<evidence type="ECO:0000313" key="3">
    <source>
        <dbReference type="EMBL" id="EHB92917.1"/>
    </source>
</evidence>
<keyword evidence="1" id="KW-0732">Signal</keyword>
<dbReference type="Pfam" id="PF17127">
    <property type="entry name" value="DUF5106"/>
    <property type="match status" value="1"/>
</dbReference>
<dbReference type="PATRIC" id="fig|742725.3.peg.685"/>
<gene>
    <name evidence="3" type="ORF">HMPREF9450_00630</name>
</gene>
<dbReference type="Pfam" id="PF13098">
    <property type="entry name" value="Thioredoxin_2"/>
    <property type="match status" value="1"/>
</dbReference>
<comment type="caution">
    <text evidence="3">The sequence shown here is derived from an EMBL/GenBank/DDBJ whole genome shotgun (WGS) entry which is preliminary data.</text>
</comment>
<protein>
    <recommendedName>
        <fullName evidence="2">Thioredoxin domain-containing protein</fullName>
    </recommendedName>
</protein>
<dbReference type="STRING" id="742725.HMPREF9450_00630"/>
<dbReference type="Proteomes" id="UP000006008">
    <property type="component" value="Unassembled WGS sequence"/>
</dbReference>
<dbReference type="EMBL" id="ADLD01000008">
    <property type="protein sequence ID" value="EHB92917.1"/>
    <property type="molecule type" value="Genomic_DNA"/>
</dbReference>
<dbReference type="InterPro" id="IPR033395">
    <property type="entry name" value="DUF5106"/>
</dbReference>
<dbReference type="HOGENOM" id="CLU_072057_0_0_10"/>
<reference evidence="3 4" key="1">
    <citation type="submission" date="2011-08" db="EMBL/GenBank/DDBJ databases">
        <title>The Genome Sequence of Alistipes indistinctus YIT 12060.</title>
        <authorList>
            <consortium name="The Broad Institute Genome Sequencing Platform"/>
            <person name="Earl A."/>
            <person name="Ward D."/>
            <person name="Feldgarden M."/>
            <person name="Gevers D."/>
            <person name="Morotomi M."/>
            <person name="Young S.K."/>
            <person name="Zeng Q."/>
            <person name="Gargeya S."/>
            <person name="Fitzgerald M."/>
            <person name="Haas B."/>
            <person name="Abouelleil A."/>
            <person name="Alvarado L."/>
            <person name="Arachchi H.M."/>
            <person name="Berlin A."/>
            <person name="Brown A."/>
            <person name="Chapman S.B."/>
            <person name="Chen Z."/>
            <person name="Dunbar C."/>
            <person name="Freedman E."/>
            <person name="Gearin G."/>
            <person name="Gellesch M."/>
            <person name="Goldberg J."/>
            <person name="Griggs A."/>
            <person name="Gujja S."/>
            <person name="Heiman D."/>
            <person name="Howarth C."/>
            <person name="Larson L."/>
            <person name="Lui A."/>
            <person name="MacDonald P.J.P."/>
            <person name="Montmayeur A."/>
            <person name="Murphy C."/>
            <person name="Neiman D."/>
            <person name="Pearson M."/>
            <person name="Priest M."/>
            <person name="Roberts A."/>
            <person name="Saif S."/>
            <person name="Shea T."/>
            <person name="Shenoy N."/>
            <person name="Sisk P."/>
            <person name="Stolte C."/>
            <person name="Sykes S."/>
            <person name="Wortman J."/>
            <person name="Nusbaum C."/>
            <person name="Birren B."/>
        </authorList>
    </citation>
    <scope>NUCLEOTIDE SEQUENCE [LARGE SCALE GENOMIC DNA]</scope>
    <source>
        <strain evidence="3 4">YIT 12060</strain>
    </source>
</reference>
<evidence type="ECO:0000313" key="4">
    <source>
        <dbReference type="Proteomes" id="UP000006008"/>
    </source>
</evidence>
<organism evidence="3 4">
    <name type="scientific">Alistipes indistinctus YIT 12060</name>
    <dbReference type="NCBI Taxonomy" id="742725"/>
    <lineage>
        <taxon>Bacteria</taxon>
        <taxon>Pseudomonadati</taxon>
        <taxon>Bacteroidota</taxon>
        <taxon>Bacteroidia</taxon>
        <taxon>Bacteroidales</taxon>
        <taxon>Rikenellaceae</taxon>
        <taxon>Alistipes</taxon>
    </lineage>
</organism>
<feature type="chain" id="PRO_5003477819" description="Thioredoxin domain-containing protein" evidence="1">
    <location>
        <begin position="20"/>
        <end position="315"/>
    </location>
</feature>
<dbReference type="GeneID" id="92816358"/>